<dbReference type="GO" id="GO:0016180">
    <property type="term" value="P:snRNA processing"/>
    <property type="evidence" value="ECO:0007669"/>
    <property type="project" value="InterPro"/>
</dbReference>
<feature type="compositionally biased region" description="Basic and acidic residues" evidence="5">
    <location>
        <begin position="320"/>
        <end position="333"/>
    </location>
</feature>
<dbReference type="EMBL" id="GECZ01021424">
    <property type="protein sequence ID" value="JAS48345.1"/>
    <property type="molecule type" value="Transcribed_RNA"/>
</dbReference>
<reference evidence="6" key="1">
    <citation type="submission" date="2015-11" db="EMBL/GenBank/DDBJ databases">
        <title>De novo transcriptome assembly of four potential Pierce s Disease insect vectors from Arizona vineyards.</title>
        <authorList>
            <person name="Tassone E.E."/>
        </authorList>
    </citation>
    <scope>NUCLEOTIDE SEQUENCE</scope>
</reference>
<evidence type="ECO:0000313" key="6">
    <source>
        <dbReference type="EMBL" id="JAS48345.1"/>
    </source>
</evidence>
<comment type="subcellular location">
    <subcellularLocation>
        <location evidence="1">Nucleus</location>
    </subcellularLocation>
</comment>
<protein>
    <recommendedName>
        <fullName evidence="3">Integrator complex subunit 10</fullName>
    </recommendedName>
</protein>
<dbReference type="PANTHER" id="PTHR16055:SF2">
    <property type="entry name" value="INTEGRATOR COMPLEX SUBUNIT 10"/>
    <property type="match status" value="1"/>
</dbReference>
<dbReference type="PANTHER" id="PTHR16055">
    <property type="entry name" value="INTEGRATOR COMPLEX SUBUNIT 10"/>
    <property type="match status" value="1"/>
</dbReference>
<keyword evidence="4" id="KW-0539">Nucleus</keyword>
<feature type="region of interest" description="Disordered" evidence="5">
    <location>
        <begin position="318"/>
        <end position="339"/>
    </location>
</feature>
<evidence type="ECO:0000256" key="3">
    <source>
        <dbReference type="ARBA" id="ARBA00016811"/>
    </source>
</evidence>
<evidence type="ECO:0000256" key="2">
    <source>
        <dbReference type="ARBA" id="ARBA00010391"/>
    </source>
</evidence>
<gene>
    <name evidence="6" type="ORF">g.14320</name>
</gene>
<evidence type="ECO:0000256" key="4">
    <source>
        <dbReference type="ARBA" id="ARBA00023242"/>
    </source>
</evidence>
<dbReference type="PRINTS" id="PR02106">
    <property type="entry name" value="INTSUBUNIT10"/>
</dbReference>
<dbReference type="GO" id="GO:0032039">
    <property type="term" value="C:integrator complex"/>
    <property type="evidence" value="ECO:0007669"/>
    <property type="project" value="InterPro"/>
</dbReference>
<name>A0A1B6FDS8_9HEMI</name>
<dbReference type="AlphaFoldDB" id="A0A1B6FDS8"/>
<dbReference type="InterPro" id="IPR026164">
    <property type="entry name" value="Int_cplx_su10"/>
</dbReference>
<comment type="similarity">
    <text evidence="2">Belongs to the Integrator subunit 10 family.</text>
</comment>
<proteinExistence type="inferred from homology"/>
<sequence length="629" mass="72941">MKMEESPEQYLISMAKKYFEVDKYKSKAWLLTATTLFRNNFAIQFEAYEIEKGANNCKEASKCFRNLFRQFSNNERLWVEIQQLMIALRSDHPDDNQTFLCNMFNHLPPEVQHELLLVAADHSEDTMEHCRLMLLLLNKFPATISQHGSRLVDLLVSAEKHEHEQAVNCYRKLLVCDLIPLLGATSTLDLPIKQLFKLLHKSIEFYLCYVMNKNKAIQDLPVSEGTIEDPWGNLFRVLEMVGRKLNWELSDIFKLPIKKDKVWQRIVQFHRMYAEQPMHGQQLLYCTLLQFLSCLHDYCSALDPLSGSSMVLVEGVAGEPHSEPPAKMRKVDPTEDPLSTEWTVGDPSQTAIIENFQFAFQCWQLLYSSEYLEREFAKLSPMLGLDQWISGFLWDVALYQGRHEECLRMLTGQELTRKLHLRLASTNFFLGHYQSMMDNILGAVSCWPPHSQVGSLSMVTPREGKRRHLHFLPLRRFPTLQYCCRLLVTALKSKMVHVTMECDLAMGHMLVLMQLDWPHHESLQAEVTERIRQRGSFTYALFTKYIVLPDIVDEFMLLSTENLPLDILPPSSNQMLNHRRMSTRGVDKGAKEDFKLAMKRQVARSSEPMDSLIITFLTEQRDLIGHSLT</sequence>
<dbReference type="Pfam" id="PF21045">
    <property type="entry name" value="INT10"/>
    <property type="match status" value="2"/>
</dbReference>
<accession>A0A1B6FDS8</accession>
<evidence type="ECO:0000256" key="5">
    <source>
        <dbReference type="SAM" id="MobiDB-lite"/>
    </source>
</evidence>
<organism evidence="6">
    <name type="scientific">Cuerna arida</name>
    <dbReference type="NCBI Taxonomy" id="1464854"/>
    <lineage>
        <taxon>Eukaryota</taxon>
        <taxon>Metazoa</taxon>
        <taxon>Ecdysozoa</taxon>
        <taxon>Arthropoda</taxon>
        <taxon>Hexapoda</taxon>
        <taxon>Insecta</taxon>
        <taxon>Pterygota</taxon>
        <taxon>Neoptera</taxon>
        <taxon>Paraneoptera</taxon>
        <taxon>Hemiptera</taxon>
        <taxon>Auchenorrhyncha</taxon>
        <taxon>Membracoidea</taxon>
        <taxon>Cicadellidae</taxon>
        <taxon>Cicadellinae</taxon>
        <taxon>Proconiini</taxon>
        <taxon>Cuerna</taxon>
    </lineage>
</organism>
<evidence type="ECO:0000256" key="1">
    <source>
        <dbReference type="ARBA" id="ARBA00004123"/>
    </source>
</evidence>